<dbReference type="Proteomes" id="UP000321617">
    <property type="component" value="Unassembled WGS sequence"/>
</dbReference>
<name>A0A562VCG8_9ACTN</name>
<evidence type="ECO:0000313" key="1">
    <source>
        <dbReference type="EMBL" id="TWJ15574.1"/>
    </source>
</evidence>
<organism evidence="1 2">
    <name type="scientific">Stackebrandtia albiflava</name>
    <dbReference type="NCBI Taxonomy" id="406432"/>
    <lineage>
        <taxon>Bacteria</taxon>
        <taxon>Bacillati</taxon>
        <taxon>Actinomycetota</taxon>
        <taxon>Actinomycetes</taxon>
        <taxon>Glycomycetales</taxon>
        <taxon>Glycomycetaceae</taxon>
        <taxon>Stackebrandtia</taxon>
    </lineage>
</organism>
<comment type="caution">
    <text evidence="1">The sequence shown here is derived from an EMBL/GenBank/DDBJ whole genome shotgun (WGS) entry which is preliminary data.</text>
</comment>
<gene>
    <name evidence="1" type="ORF">LX16_1285</name>
</gene>
<dbReference type="OrthoDB" id="5197437at2"/>
<sequence>MTTYTVRIERQARETDTWETVVADEPVSDTREPAELCDDLALMETLADGREWRVRVWHGDSASTGAPAAERRISRLG</sequence>
<keyword evidence="2" id="KW-1185">Reference proteome</keyword>
<dbReference type="AlphaFoldDB" id="A0A562VCG8"/>
<protein>
    <submittedName>
        <fullName evidence="1">Uncharacterized protein</fullName>
    </submittedName>
</protein>
<reference evidence="1 2" key="1">
    <citation type="journal article" date="2013" name="Stand. Genomic Sci.">
        <title>Genomic Encyclopedia of Type Strains, Phase I: The one thousand microbial genomes (KMG-I) project.</title>
        <authorList>
            <person name="Kyrpides N.C."/>
            <person name="Woyke T."/>
            <person name="Eisen J.A."/>
            <person name="Garrity G."/>
            <person name="Lilburn T.G."/>
            <person name="Beck B.J."/>
            <person name="Whitman W.B."/>
            <person name="Hugenholtz P."/>
            <person name="Klenk H.P."/>
        </authorList>
    </citation>
    <scope>NUCLEOTIDE SEQUENCE [LARGE SCALE GENOMIC DNA]</scope>
    <source>
        <strain evidence="1 2">DSM 45044</strain>
    </source>
</reference>
<dbReference type="RefSeq" id="WP_147134474.1">
    <property type="nucleotide sequence ID" value="NZ_BAABIJ010000001.1"/>
</dbReference>
<accession>A0A562VCG8</accession>
<dbReference type="EMBL" id="VLLL01000005">
    <property type="protein sequence ID" value="TWJ15574.1"/>
    <property type="molecule type" value="Genomic_DNA"/>
</dbReference>
<evidence type="ECO:0000313" key="2">
    <source>
        <dbReference type="Proteomes" id="UP000321617"/>
    </source>
</evidence>
<proteinExistence type="predicted"/>